<evidence type="ECO:0008006" key="3">
    <source>
        <dbReference type="Google" id="ProtNLM"/>
    </source>
</evidence>
<dbReference type="Proteomes" id="UP000886520">
    <property type="component" value="Chromosome 1"/>
</dbReference>
<protein>
    <recommendedName>
        <fullName evidence="3">BHLH domain-containing protein</fullName>
    </recommendedName>
</protein>
<evidence type="ECO:0000313" key="2">
    <source>
        <dbReference type="Proteomes" id="UP000886520"/>
    </source>
</evidence>
<organism evidence="1 2">
    <name type="scientific">Adiantum capillus-veneris</name>
    <name type="common">Maidenhair fern</name>
    <dbReference type="NCBI Taxonomy" id="13818"/>
    <lineage>
        <taxon>Eukaryota</taxon>
        <taxon>Viridiplantae</taxon>
        <taxon>Streptophyta</taxon>
        <taxon>Embryophyta</taxon>
        <taxon>Tracheophyta</taxon>
        <taxon>Polypodiopsida</taxon>
        <taxon>Polypodiidae</taxon>
        <taxon>Polypodiales</taxon>
        <taxon>Pteridineae</taxon>
        <taxon>Pteridaceae</taxon>
        <taxon>Vittarioideae</taxon>
        <taxon>Adiantum</taxon>
    </lineage>
</organism>
<sequence length="131" mass="14428">MIMADGLRQQSNITSKVLLAKRPACSAFDDAAAQLQPDSKKTKSVDQVDDPLALRWSILKQLLPLGSQVQAEKDELLQLVFEYVQDLETQIKSFKHEGGINTSATPSDQEMGALQKKGLCIVPLSKLTRAF</sequence>
<name>A0A9D4VFG3_ADICA</name>
<dbReference type="AlphaFoldDB" id="A0A9D4VFG3"/>
<dbReference type="OrthoDB" id="1926641at2759"/>
<reference evidence="1" key="1">
    <citation type="submission" date="2021-01" db="EMBL/GenBank/DDBJ databases">
        <title>Adiantum capillus-veneris genome.</title>
        <authorList>
            <person name="Fang Y."/>
            <person name="Liao Q."/>
        </authorList>
    </citation>
    <scope>NUCLEOTIDE SEQUENCE</scope>
    <source>
        <strain evidence="1">H3</strain>
        <tissue evidence="1">Leaf</tissue>
    </source>
</reference>
<comment type="caution">
    <text evidence="1">The sequence shown here is derived from an EMBL/GenBank/DDBJ whole genome shotgun (WGS) entry which is preliminary data.</text>
</comment>
<gene>
    <name evidence="1" type="ORF">GOP47_0000820</name>
</gene>
<evidence type="ECO:0000313" key="1">
    <source>
        <dbReference type="EMBL" id="KAI5084651.1"/>
    </source>
</evidence>
<dbReference type="EMBL" id="JABFUD020000001">
    <property type="protein sequence ID" value="KAI5084651.1"/>
    <property type="molecule type" value="Genomic_DNA"/>
</dbReference>
<keyword evidence="2" id="KW-1185">Reference proteome</keyword>
<accession>A0A9D4VFG3</accession>
<proteinExistence type="predicted"/>